<protein>
    <recommendedName>
        <fullName evidence="2">carbonic anhydrase</fullName>
        <ecNumber evidence="2">4.2.1.1</ecNumber>
    </recommendedName>
</protein>
<feature type="binding site" evidence="6">
    <location>
        <position position="38"/>
    </location>
    <ligand>
        <name>Zn(2+)</name>
        <dbReference type="ChEBI" id="CHEBI:29105"/>
    </ligand>
</feature>
<dbReference type="PANTHER" id="PTHR43175">
    <property type="entry name" value="CARBONIC ANHYDRASE"/>
    <property type="match status" value="1"/>
</dbReference>
<dbReference type="InterPro" id="IPR001765">
    <property type="entry name" value="Carbonic_anhydrase"/>
</dbReference>
<evidence type="ECO:0000256" key="4">
    <source>
        <dbReference type="ARBA" id="ARBA00022833"/>
    </source>
</evidence>
<keyword evidence="4 6" id="KW-0862">Zinc</keyword>
<dbReference type="EMBL" id="JACJVP010000001">
    <property type="protein sequence ID" value="MBB6669137.1"/>
    <property type="molecule type" value="Genomic_DNA"/>
</dbReference>
<feature type="binding site" evidence="6">
    <location>
        <position position="99"/>
    </location>
    <ligand>
        <name>Zn(2+)</name>
        <dbReference type="ChEBI" id="CHEBI:29105"/>
    </ligand>
</feature>
<evidence type="ECO:0000256" key="2">
    <source>
        <dbReference type="ARBA" id="ARBA00012925"/>
    </source>
</evidence>
<gene>
    <name evidence="7" type="ORF">H7C19_00390</name>
</gene>
<keyword evidence="8" id="KW-1185">Reference proteome</keyword>
<keyword evidence="3 6" id="KW-0479">Metal-binding</keyword>
<accession>A0A7X0RKH2</accession>
<dbReference type="CDD" id="cd03379">
    <property type="entry name" value="beta_CA_cladeD"/>
    <property type="match status" value="1"/>
</dbReference>
<comment type="caution">
    <text evidence="7">The sequence shown here is derived from an EMBL/GenBank/DDBJ whole genome shotgun (WGS) entry which is preliminary data.</text>
</comment>
<organism evidence="7 8">
    <name type="scientific">Cohnella nanjingensis</name>
    <dbReference type="NCBI Taxonomy" id="1387779"/>
    <lineage>
        <taxon>Bacteria</taxon>
        <taxon>Bacillati</taxon>
        <taxon>Bacillota</taxon>
        <taxon>Bacilli</taxon>
        <taxon>Bacillales</taxon>
        <taxon>Paenibacillaceae</taxon>
        <taxon>Cohnella</taxon>
    </lineage>
</organism>
<evidence type="ECO:0000313" key="8">
    <source>
        <dbReference type="Proteomes" id="UP000547209"/>
    </source>
</evidence>
<evidence type="ECO:0000313" key="7">
    <source>
        <dbReference type="EMBL" id="MBB6669137.1"/>
    </source>
</evidence>
<dbReference type="Proteomes" id="UP000547209">
    <property type="component" value="Unassembled WGS sequence"/>
</dbReference>
<dbReference type="Gene3D" id="3.40.1050.10">
    <property type="entry name" value="Carbonic anhydrase"/>
    <property type="match status" value="1"/>
</dbReference>
<dbReference type="InterPro" id="IPR036874">
    <property type="entry name" value="Carbonic_anhydrase_sf"/>
</dbReference>
<evidence type="ECO:0000256" key="3">
    <source>
        <dbReference type="ARBA" id="ARBA00022723"/>
    </source>
</evidence>
<dbReference type="EC" id="4.2.1.1" evidence="2"/>
<comment type="similarity">
    <text evidence="1">Belongs to the beta-class carbonic anhydrase family.</text>
</comment>
<evidence type="ECO:0000256" key="5">
    <source>
        <dbReference type="ARBA" id="ARBA00048348"/>
    </source>
</evidence>
<reference evidence="7 8" key="1">
    <citation type="submission" date="2020-08" db="EMBL/GenBank/DDBJ databases">
        <title>Cohnella phylogeny.</title>
        <authorList>
            <person name="Dunlap C."/>
        </authorList>
    </citation>
    <scope>NUCLEOTIDE SEQUENCE [LARGE SCALE GENOMIC DNA]</scope>
    <source>
        <strain evidence="7 8">DSM 28246</strain>
    </source>
</reference>
<dbReference type="GO" id="GO:0004089">
    <property type="term" value="F:carbonate dehydratase activity"/>
    <property type="evidence" value="ECO:0007669"/>
    <property type="project" value="UniProtKB-EC"/>
</dbReference>
<sequence length="197" mass="22131">MRKLDEVLSYNQAFVEQKEYEKYLTTKIPEKRLVIVTCMDTRLTELLPKALNLRNGDAKIIKNAGAIITAPFGNIMRSVLVALYELKGDEVMIIGHHDCGMTGIDPKVVVSHMVERGVEPQTIRTLHHSGLDFNRWLTGFENVTKSVENSVDIVRKHPLLPPGTPVHGLTIHPETGALELVTDGYAYLEKISHESEY</sequence>
<dbReference type="RefSeq" id="WP_185140582.1">
    <property type="nucleotide sequence ID" value="NZ_JACJVP010000001.1"/>
</dbReference>
<feature type="binding site" evidence="6">
    <location>
        <position position="96"/>
    </location>
    <ligand>
        <name>Zn(2+)</name>
        <dbReference type="ChEBI" id="CHEBI:29105"/>
    </ligand>
</feature>
<dbReference type="GO" id="GO:0008270">
    <property type="term" value="F:zinc ion binding"/>
    <property type="evidence" value="ECO:0007669"/>
    <property type="project" value="InterPro"/>
</dbReference>
<dbReference type="SMART" id="SM00947">
    <property type="entry name" value="Pro_CA"/>
    <property type="match status" value="1"/>
</dbReference>
<evidence type="ECO:0000256" key="1">
    <source>
        <dbReference type="ARBA" id="ARBA00006217"/>
    </source>
</evidence>
<comment type="catalytic activity">
    <reaction evidence="5">
        <text>hydrogencarbonate + H(+) = CO2 + H2O</text>
        <dbReference type="Rhea" id="RHEA:10748"/>
        <dbReference type="ChEBI" id="CHEBI:15377"/>
        <dbReference type="ChEBI" id="CHEBI:15378"/>
        <dbReference type="ChEBI" id="CHEBI:16526"/>
        <dbReference type="ChEBI" id="CHEBI:17544"/>
        <dbReference type="EC" id="4.2.1.1"/>
    </reaction>
</comment>
<name>A0A7X0RKH2_9BACL</name>
<dbReference type="SUPFAM" id="SSF53056">
    <property type="entry name" value="beta-carbonic anhydrase, cab"/>
    <property type="match status" value="1"/>
</dbReference>
<proteinExistence type="inferred from homology"/>
<evidence type="ECO:0000256" key="6">
    <source>
        <dbReference type="PIRSR" id="PIRSR601765-1"/>
    </source>
</evidence>
<dbReference type="PANTHER" id="PTHR43175:SF3">
    <property type="entry name" value="CARBON DISULFIDE HYDROLASE"/>
    <property type="match status" value="1"/>
</dbReference>
<feature type="binding site" evidence="6">
    <location>
        <position position="40"/>
    </location>
    <ligand>
        <name>Zn(2+)</name>
        <dbReference type="ChEBI" id="CHEBI:29105"/>
    </ligand>
</feature>
<comment type="cofactor">
    <cofactor evidence="6">
        <name>Zn(2+)</name>
        <dbReference type="ChEBI" id="CHEBI:29105"/>
    </cofactor>
    <text evidence="6">Binds 1 zinc ion per subunit.</text>
</comment>
<dbReference type="Pfam" id="PF00484">
    <property type="entry name" value="Pro_CA"/>
    <property type="match status" value="1"/>
</dbReference>
<dbReference type="AlphaFoldDB" id="A0A7X0RKH2"/>